<keyword evidence="1" id="KW-0732">Signal</keyword>
<proteinExistence type="predicted"/>
<dbReference type="InterPro" id="IPR030972">
    <property type="entry name" value="UrcA_uranyl"/>
</dbReference>
<protein>
    <submittedName>
        <fullName evidence="2">UrcA family protein</fullName>
    </submittedName>
</protein>
<accession>A0ABS6BHG3</accession>
<evidence type="ECO:0000256" key="1">
    <source>
        <dbReference type="SAM" id="SignalP"/>
    </source>
</evidence>
<comment type="caution">
    <text evidence="2">The sequence shown here is derived from an EMBL/GenBank/DDBJ whole genome shotgun (WGS) entry which is preliminary data.</text>
</comment>
<feature type="chain" id="PRO_5047133602" evidence="1">
    <location>
        <begin position="24"/>
        <end position="114"/>
    </location>
</feature>
<feature type="signal peptide" evidence="1">
    <location>
        <begin position="1"/>
        <end position="23"/>
    </location>
</feature>
<evidence type="ECO:0000313" key="2">
    <source>
        <dbReference type="EMBL" id="MBU3077750.1"/>
    </source>
</evidence>
<gene>
    <name evidence="2" type="ORF">KOF26_07715</name>
</gene>
<organism evidence="2 3">
    <name type="scientific">Sphingomonas quercus</name>
    <dbReference type="NCBI Taxonomy" id="2842451"/>
    <lineage>
        <taxon>Bacteria</taxon>
        <taxon>Pseudomonadati</taxon>
        <taxon>Pseudomonadota</taxon>
        <taxon>Alphaproteobacteria</taxon>
        <taxon>Sphingomonadales</taxon>
        <taxon>Sphingomonadaceae</taxon>
        <taxon>Sphingomonas</taxon>
    </lineage>
</organism>
<dbReference type="NCBIfam" id="TIGR04433">
    <property type="entry name" value="UrcA_uranyl"/>
    <property type="match status" value="1"/>
</dbReference>
<dbReference type="Proteomes" id="UP000776276">
    <property type="component" value="Unassembled WGS sequence"/>
</dbReference>
<name>A0ABS6BHG3_9SPHN</name>
<reference evidence="2 3" key="1">
    <citation type="submission" date="2021-06" db="EMBL/GenBank/DDBJ databases">
        <title>Sphingomonas sp. XMGL2, whole genome shotgun sequencing project.</title>
        <authorList>
            <person name="Zhao G."/>
            <person name="Shen L."/>
        </authorList>
    </citation>
    <scope>NUCLEOTIDE SEQUENCE [LARGE SCALE GENOMIC DNA]</scope>
    <source>
        <strain evidence="2 3">XMGL2</strain>
    </source>
</reference>
<dbReference type="EMBL" id="JAHKRT010000003">
    <property type="protein sequence ID" value="MBU3077750.1"/>
    <property type="molecule type" value="Genomic_DNA"/>
</dbReference>
<sequence length="114" mass="12020">MRVTTLILAISTTVTAFVGQADAAPRQSSPVAVSYHDLNLATDAGRAALDRRIRRAADRSCGWSGAGIAVRAMDRKCRIAAIAGAQAPMELAVIAAERRQQVAAVAFTGARRSR</sequence>
<keyword evidence="3" id="KW-1185">Reference proteome</keyword>
<evidence type="ECO:0000313" key="3">
    <source>
        <dbReference type="Proteomes" id="UP000776276"/>
    </source>
</evidence>
<dbReference type="RefSeq" id="WP_216322720.1">
    <property type="nucleotide sequence ID" value="NZ_JAHKRT010000003.1"/>
</dbReference>